<dbReference type="Proteomes" id="UP000663832">
    <property type="component" value="Unassembled WGS sequence"/>
</dbReference>
<evidence type="ECO:0000256" key="3">
    <source>
        <dbReference type="ARBA" id="ARBA00022630"/>
    </source>
</evidence>
<dbReference type="InterPro" id="IPR013785">
    <property type="entry name" value="Aldolase_TIM"/>
</dbReference>
<dbReference type="Pfam" id="PF03060">
    <property type="entry name" value="NMO"/>
    <property type="match status" value="1"/>
</dbReference>
<dbReference type="EMBL" id="CAJNOM010000069">
    <property type="protein sequence ID" value="CAF0974139.1"/>
    <property type="molecule type" value="Genomic_DNA"/>
</dbReference>
<evidence type="ECO:0000256" key="1">
    <source>
        <dbReference type="ARBA" id="ARBA00001917"/>
    </source>
</evidence>
<evidence type="ECO:0000256" key="2">
    <source>
        <dbReference type="ARBA" id="ARBA00009881"/>
    </source>
</evidence>
<evidence type="ECO:0000256" key="6">
    <source>
        <dbReference type="ARBA" id="ARBA00023033"/>
    </source>
</evidence>
<keyword evidence="6" id="KW-0503">Monooxygenase</keyword>
<dbReference type="AlphaFoldDB" id="A0A814KZA8"/>
<reference evidence="9" key="1">
    <citation type="submission" date="2021-02" db="EMBL/GenBank/DDBJ databases">
        <authorList>
            <person name="Nowell W R."/>
        </authorList>
    </citation>
    <scope>NUCLEOTIDE SEQUENCE</scope>
</reference>
<evidence type="ECO:0000313" key="8">
    <source>
        <dbReference type="EMBL" id="CAF0974139.1"/>
    </source>
</evidence>
<gene>
    <name evidence="7" type="ORF">BJG266_LOCUS2116</name>
    <name evidence="8" type="ORF">QVE165_LOCUS13497</name>
    <name evidence="9" type="ORF">QVE165_LOCUS18001</name>
</gene>
<keyword evidence="10" id="KW-1185">Reference proteome</keyword>
<dbReference type="Proteomes" id="UP000663877">
    <property type="component" value="Unassembled WGS sequence"/>
</dbReference>
<dbReference type="SUPFAM" id="SSF51412">
    <property type="entry name" value="Inosine monophosphate dehydrogenase (IMPDH)"/>
    <property type="match status" value="1"/>
</dbReference>
<comment type="similarity">
    <text evidence="2">Belongs to the nitronate monooxygenase family. NMO class I subfamily.</text>
</comment>
<dbReference type="GO" id="GO:0018580">
    <property type="term" value="F:nitronate monooxygenase activity"/>
    <property type="evidence" value="ECO:0007669"/>
    <property type="project" value="InterPro"/>
</dbReference>
<evidence type="ECO:0000256" key="5">
    <source>
        <dbReference type="ARBA" id="ARBA00023002"/>
    </source>
</evidence>
<dbReference type="CDD" id="cd04730">
    <property type="entry name" value="NPD_like"/>
    <property type="match status" value="1"/>
</dbReference>
<organism evidence="9 10">
    <name type="scientific">Adineta steineri</name>
    <dbReference type="NCBI Taxonomy" id="433720"/>
    <lineage>
        <taxon>Eukaryota</taxon>
        <taxon>Metazoa</taxon>
        <taxon>Spiralia</taxon>
        <taxon>Gnathifera</taxon>
        <taxon>Rotifera</taxon>
        <taxon>Eurotatoria</taxon>
        <taxon>Bdelloidea</taxon>
        <taxon>Adinetida</taxon>
        <taxon>Adinetidae</taxon>
        <taxon>Adineta</taxon>
    </lineage>
</organism>
<comment type="caution">
    <text evidence="9">The sequence shown here is derived from an EMBL/GenBank/DDBJ whole genome shotgun (WGS) entry which is preliminary data.</text>
</comment>
<dbReference type="PANTHER" id="PTHR42747:SF3">
    <property type="entry name" value="NITRONATE MONOOXYGENASE-RELATED"/>
    <property type="match status" value="1"/>
</dbReference>
<keyword evidence="5" id="KW-0560">Oxidoreductase</keyword>
<dbReference type="Gene3D" id="3.20.20.70">
    <property type="entry name" value="Aldolase class I"/>
    <property type="match status" value="1"/>
</dbReference>
<dbReference type="OrthoDB" id="10265891at2759"/>
<proteinExistence type="inferred from homology"/>
<dbReference type="InterPro" id="IPR004136">
    <property type="entry name" value="NMO"/>
</dbReference>
<name>A0A814KZA8_9BILA</name>
<evidence type="ECO:0008006" key="11">
    <source>
        <dbReference type="Google" id="ProtNLM"/>
    </source>
</evidence>
<evidence type="ECO:0000313" key="7">
    <source>
        <dbReference type="EMBL" id="CAF0745546.1"/>
    </source>
</evidence>
<keyword evidence="3" id="KW-0285">Flavoprotein</keyword>
<protein>
    <recommendedName>
        <fullName evidence="11">Nitronate monooxygenase</fullName>
    </recommendedName>
</protein>
<keyword evidence="4" id="KW-0288">FMN</keyword>
<dbReference type="PANTHER" id="PTHR42747">
    <property type="entry name" value="NITRONATE MONOOXYGENASE-RELATED"/>
    <property type="match status" value="1"/>
</dbReference>
<evidence type="ECO:0000313" key="9">
    <source>
        <dbReference type="EMBL" id="CAF1058120.1"/>
    </source>
</evidence>
<evidence type="ECO:0000313" key="10">
    <source>
        <dbReference type="Proteomes" id="UP000663832"/>
    </source>
</evidence>
<sequence length="379" mass="41641">MLSKTLLTRLFNIQYPIIQAPMSPLTTPELVANVSNAGGMGTIAAARMTGEQLRNEIHKIRTLTNKPFGVNVFIPPKDIEISSQAIESVRKQLKELVINKNLHNCNIDIASLPVKPNKDLFPEQIEVILNEKVSTLSFTFGYLPDNIINKCKQLNIRLIGTATTAKEAIFLKDIGCDAVCLQGSEAGGHRGSFLTSDIDTIEQSTIGLQSLLSQTTQFIDPTSYPLIAAGGIMDGYGLINALTSGASGVQMGTRFVTAHESAKLVPEAHRNLLLEAKNDVNKLYPTVLTRAYTGKPARGIRTAITDHFCPNENKNNVILPWQYQSQLVLPLCKFAAETKQTDFMQLWAGQNYARCENQSATAIIQQIIKEANDILQCKN</sequence>
<dbReference type="EMBL" id="CAJNOM010000105">
    <property type="protein sequence ID" value="CAF1058120.1"/>
    <property type="molecule type" value="Genomic_DNA"/>
</dbReference>
<evidence type="ECO:0000256" key="4">
    <source>
        <dbReference type="ARBA" id="ARBA00022643"/>
    </source>
</evidence>
<comment type="cofactor">
    <cofactor evidence="1">
        <name>FMN</name>
        <dbReference type="ChEBI" id="CHEBI:58210"/>
    </cofactor>
</comment>
<dbReference type="EMBL" id="CAJNOI010000005">
    <property type="protein sequence ID" value="CAF0745546.1"/>
    <property type="molecule type" value="Genomic_DNA"/>
</dbReference>
<accession>A0A814KZA8</accession>